<accession>A0A381WTK4</accession>
<evidence type="ECO:0008006" key="3">
    <source>
        <dbReference type="Google" id="ProtNLM"/>
    </source>
</evidence>
<dbReference type="Pfam" id="PF03960">
    <property type="entry name" value="ArsC"/>
    <property type="match status" value="1"/>
</dbReference>
<dbReference type="PROSITE" id="PS51353">
    <property type="entry name" value="ARSC"/>
    <property type="match status" value="1"/>
</dbReference>
<evidence type="ECO:0000313" key="2">
    <source>
        <dbReference type="EMBL" id="SVA55849.1"/>
    </source>
</evidence>
<reference evidence="2" key="1">
    <citation type="submission" date="2018-05" db="EMBL/GenBank/DDBJ databases">
        <authorList>
            <person name="Lanie J.A."/>
            <person name="Ng W.-L."/>
            <person name="Kazmierczak K.M."/>
            <person name="Andrzejewski T.M."/>
            <person name="Davidsen T.M."/>
            <person name="Wayne K.J."/>
            <person name="Tettelin H."/>
            <person name="Glass J.I."/>
            <person name="Rusch D."/>
            <person name="Podicherti R."/>
            <person name="Tsui H.-C.T."/>
            <person name="Winkler M.E."/>
        </authorList>
    </citation>
    <scope>NUCLEOTIDE SEQUENCE</scope>
</reference>
<dbReference type="EMBL" id="UINC01012842">
    <property type="protein sequence ID" value="SVA55849.1"/>
    <property type="molecule type" value="Genomic_DNA"/>
</dbReference>
<proteinExistence type="predicted"/>
<sequence>MTAKIYHNSRCSKSRATLAILEQNNVDFEIVNYLQETPSESELRSLLSDLGINARDLIRKGEQAYKDLNLVDKSKSDDDLIAAMIKFPILIERPIVKTSKGAAIGRPPENVLSIL</sequence>
<dbReference type="SUPFAM" id="SSF52833">
    <property type="entry name" value="Thioredoxin-like"/>
    <property type="match status" value="1"/>
</dbReference>
<dbReference type="AlphaFoldDB" id="A0A381WTK4"/>
<protein>
    <recommendedName>
        <fullName evidence="3">Arsenate reductase</fullName>
    </recommendedName>
</protein>
<name>A0A381WTK4_9ZZZZ</name>
<dbReference type="PANTHER" id="PTHR30041:SF4">
    <property type="entry name" value="ARSENATE REDUCTASE"/>
    <property type="match status" value="1"/>
</dbReference>
<dbReference type="InterPro" id="IPR036249">
    <property type="entry name" value="Thioredoxin-like_sf"/>
</dbReference>
<dbReference type="NCBIfam" id="TIGR00014">
    <property type="entry name" value="arsC"/>
    <property type="match status" value="1"/>
</dbReference>
<dbReference type="PANTHER" id="PTHR30041">
    <property type="entry name" value="ARSENATE REDUCTASE"/>
    <property type="match status" value="1"/>
</dbReference>
<dbReference type="GO" id="GO:0008794">
    <property type="term" value="F:arsenate reductase (glutaredoxin) activity"/>
    <property type="evidence" value="ECO:0007669"/>
    <property type="project" value="InterPro"/>
</dbReference>
<organism evidence="2">
    <name type="scientific">marine metagenome</name>
    <dbReference type="NCBI Taxonomy" id="408172"/>
    <lineage>
        <taxon>unclassified sequences</taxon>
        <taxon>metagenomes</taxon>
        <taxon>ecological metagenomes</taxon>
    </lineage>
</organism>
<evidence type="ECO:0000256" key="1">
    <source>
        <dbReference type="ARBA" id="ARBA00023002"/>
    </source>
</evidence>
<dbReference type="InterPro" id="IPR006660">
    <property type="entry name" value="Arsenate_reductase-like"/>
</dbReference>
<dbReference type="CDD" id="cd03034">
    <property type="entry name" value="ArsC_ArsC"/>
    <property type="match status" value="1"/>
</dbReference>
<dbReference type="Gene3D" id="3.40.30.10">
    <property type="entry name" value="Glutaredoxin"/>
    <property type="match status" value="1"/>
</dbReference>
<keyword evidence="1" id="KW-0560">Oxidoreductase</keyword>
<dbReference type="InterPro" id="IPR006659">
    <property type="entry name" value="Arsenate_reductase"/>
</dbReference>
<gene>
    <name evidence="2" type="ORF">METZ01_LOCUS108703</name>
</gene>